<sequence>MAPVFILPYPPFVPAEYSFTAEDIVALWTGGHTAIVVGLILIGIFGGSVELEHFYDDYADMFSIKPRPKFDEDARSISSDVIRLLAVSETTPLLPPKTPVASTPTRTACQ</sequence>
<reference evidence="2" key="2">
    <citation type="submission" date="2023-06" db="EMBL/GenBank/DDBJ databases">
        <authorList>
            <consortium name="Lawrence Berkeley National Laboratory"/>
            <person name="Haridas S."/>
            <person name="Hensen N."/>
            <person name="Bonometti L."/>
            <person name="Westerberg I."/>
            <person name="Brannstrom I.O."/>
            <person name="Guillou S."/>
            <person name="Cros-Aarteil S."/>
            <person name="Calhoun S."/>
            <person name="Kuo A."/>
            <person name="Mondo S."/>
            <person name="Pangilinan J."/>
            <person name="Riley R."/>
            <person name="LaButti K."/>
            <person name="Andreopoulos B."/>
            <person name="Lipzen A."/>
            <person name="Chen C."/>
            <person name="Yanf M."/>
            <person name="Daum C."/>
            <person name="Ng V."/>
            <person name="Clum A."/>
            <person name="Steindorff A."/>
            <person name="Ohm R."/>
            <person name="Martin F."/>
            <person name="Silar P."/>
            <person name="Natvig D."/>
            <person name="Lalanne C."/>
            <person name="Gautier V."/>
            <person name="Ament-velasquez S.L."/>
            <person name="Kruys A."/>
            <person name="Hutchinson M.I."/>
            <person name="Powell A.J."/>
            <person name="Barry K."/>
            <person name="Miller A.N."/>
            <person name="Grigoriev I.V."/>
            <person name="Debuchy R."/>
            <person name="Gladieux P."/>
            <person name="Thoren M.H."/>
            <person name="Johannesson H."/>
        </authorList>
    </citation>
    <scope>NUCLEOTIDE SEQUENCE</scope>
    <source>
        <strain evidence="2">CBS 232.78</strain>
    </source>
</reference>
<gene>
    <name evidence="2" type="ORF">B0H63DRAFT_514481</name>
</gene>
<reference evidence="2" key="1">
    <citation type="journal article" date="2023" name="Mol. Phylogenet. Evol.">
        <title>Genome-scale phylogeny and comparative genomics of the fungal order Sordariales.</title>
        <authorList>
            <person name="Hensen N."/>
            <person name="Bonometti L."/>
            <person name="Westerberg I."/>
            <person name="Brannstrom I.O."/>
            <person name="Guillou S."/>
            <person name="Cros-Aarteil S."/>
            <person name="Calhoun S."/>
            <person name="Haridas S."/>
            <person name="Kuo A."/>
            <person name="Mondo S."/>
            <person name="Pangilinan J."/>
            <person name="Riley R."/>
            <person name="LaButti K."/>
            <person name="Andreopoulos B."/>
            <person name="Lipzen A."/>
            <person name="Chen C."/>
            <person name="Yan M."/>
            <person name="Daum C."/>
            <person name="Ng V."/>
            <person name="Clum A."/>
            <person name="Steindorff A."/>
            <person name="Ohm R.A."/>
            <person name="Martin F."/>
            <person name="Silar P."/>
            <person name="Natvig D.O."/>
            <person name="Lalanne C."/>
            <person name="Gautier V."/>
            <person name="Ament-Velasquez S.L."/>
            <person name="Kruys A."/>
            <person name="Hutchinson M.I."/>
            <person name="Powell A.J."/>
            <person name="Barry K."/>
            <person name="Miller A.N."/>
            <person name="Grigoriev I.V."/>
            <person name="Debuchy R."/>
            <person name="Gladieux P."/>
            <person name="Hiltunen Thoren M."/>
            <person name="Johannesson H."/>
        </authorList>
    </citation>
    <scope>NUCLEOTIDE SEQUENCE</scope>
    <source>
        <strain evidence="2">CBS 232.78</strain>
    </source>
</reference>
<proteinExistence type="predicted"/>
<keyword evidence="1" id="KW-0472">Membrane</keyword>
<dbReference type="EMBL" id="JAULSW010000009">
    <property type="protein sequence ID" value="KAK3370338.1"/>
    <property type="molecule type" value="Genomic_DNA"/>
</dbReference>
<dbReference type="Proteomes" id="UP001285441">
    <property type="component" value="Unassembled WGS sequence"/>
</dbReference>
<evidence type="ECO:0000256" key="1">
    <source>
        <dbReference type="SAM" id="Phobius"/>
    </source>
</evidence>
<keyword evidence="1" id="KW-0812">Transmembrane</keyword>
<comment type="caution">
    <text evidence="2">The sequence shown here is derived from an EMBL/GenBank/DDBJ whole genome shotgun (WGS) entry which is preliminary data.</text>
</comment>
<keyword evidence="1" id="KW-1133">Transmembrane helix</keyword>
<feature type="transmembrane region" description="Helical" evidence="1">
    <location>
        <begin position="24"/>
        <end position="45"/>
    </location>
</feature>
<evidence type="ECO:0000313" key="2">
    <source>
        <dbReference type="EMBL" id="KAK3370338.1"/>
    </source>
</evidence>
<keyword evidence="3" id="KW-1185">Reference proteome</keyword>
<protein>
    <submittedName>
        <fullName evidence="2">Uncharacterized protein</fullName>
    </submittedName>
</protein>
<accession>A0AAE0K569</accession>
<dbReference type="AlphaFoldDB" id="A0AAE0K569"/>
<evidence type="ECO:0000313" key="3">
    <source>
        <dbReference type="Proteomes" id="UP001285441"/>
    </source>
</evidence>
<name>A0AAE0K569_9PEZI</name>
<organism evidence="2 3">
    <name type="scientific">Podospora didyma</name>
    <dbReference type="NCBI Taxonomy" id="330526"/>
    <lineage>
        <taxon>Eukaryota</taxon>
        <taxon>Fungi</taxon>
        <taxon>Dikarya</taxon>
        <taxon>Ascomycota</taxon>
        <taxon>Pezizomycotina</taxon>
        <taxon>Sordariomycetes</taxon>
        <taxon>Sordariomycetidae</taxon>
        <taxon>Sordariales</taxon>
        <taxon>Podosporaceae</taxon>
        <taxon>Podospora</taxon>
    </lineage>
</organism>